<protein>
    <submittedName>
        <fullName evidence="1">Uncharacterized protein</fullName>
    </submittedName>
</protein>
<organism evidence="1">
    <name type="scientific">Salix viminalis</name>
    <name type="common">Common osier</name>
    <name type="synonym">Basket willow</name>
    <dbReference type="NCBI Taxonomy" id="40686"/>
    <lineage>
        <taxon>Eukaryota</taxon>
        <taxon>Viridiplantae</taxon>
        <taxon>Streptophyta</taxon>
        <taxon>Embryophyta</taxon>
        <taxon>Tracheophyta</taxon>
        <taxon>Spermatophyta</taxon>
        <taxon>Magnoliopsida</taxon>
        <taxon>eudicotyledons</taxon>
        <taxon>Gunneridae</taxon>
        <taxon>Pentapetalae</taxon>
        <taxon>rosids</taxon>
        <taxon>fabids</taxon>
        <taxon>Malpighiales</taxon>
        <taxon>Salicaceae</taxon>
        <taxon>Saliceae</taxon>
        <taxon>Salix</taxon>
    </lineage>
</organism>
<proteinExistence type="predicted"/>
<dbReference type="EMBL" id="CAADRP010001539">
    <property type="protein sequence ID" value="VFU40023.1"/>
    <property type="molecule type" value="Genomic_DNA"/>
</dbReference>
<sequence length="72" mass="8540">MQKKTPRPFLRLFTPKNSSVLKFSLQNGRFKPSAVPNLLPLLHQHMYHRFRLPFIVPENIIYLQIRMRSGGH</sequence>
<evidence type="ECO:0000313" key="1">
    <source>
        <dbReference type="EMBL" id="VFU40023.1"/>
    </source>
</evidence>
<accession>A0A6N2LFX3</accession>
<dbReference type="AlphaFoldDB" id="A0A6N2LFX3"/>
<name>A0A6N2LFX3_SALVM</name>
<reference evidence="1" key="1">
    <citation type="submission" date="2019-03" db="EMBL/GenBank/DDBJ databases">
        <authorList>
            <person name="Mank J."/>
            <person name="Almeida P."/>
        </authorList>
    </citation>
    <scope>NUCLEOTIDE SEQUENCE</scope>
    <source>
        <strain evidence="1">78183</strain>
    </source>
</reference>
<gene>
    <name evidence="1" type="ORF">SVIM_LOCUS226336</name>
</gene>